<protein>
    <submittedName>
        <fullName evidence="1">Uncharacterized protein</fullName>
    </submittedName>
</protein>
<proteinExistence type="predicted"/>
<reference evidence="2" key="1">
    <citation type="submission" date="2016-04" db="EMBL/GenBank/DDBJ databases">
        <title>Cephalotus genome sequencing.</title>
        <authorList>
            <person name="Fukushima K."/>
            <person name="Hasebe M."/>
            <person name="Fang X."/>
        </authorList>
    </citation>
    <scope>NUCLEOTIDE SEQUENCE [LARGE SCALE GENOMIC DNA]</scope>
    <source>
        <strain evidence="2">cv. St1</strain>
    </source>
</reference>
<dbReference type="AlphaFoldDB" id="A0A1Q3CFS0"/>
<organism evidence="1 2">
    <name type="scientific">Cephalotus follicularis</name>
    <name type="common">Albany pitcher plant</name>
    <dbReference type="NCBI Taxonomy" id="3775"/>
    <lineage>
        <taxon>Eukaryota</taxon>
        <taxon>Viridiplantae</taxon>
        <taxon>Streptophyta</taxon>
        <taxon>Embryophyta</taxon>
        <taxon>Tracheophyta</taxon>
        <taxon>Spermatophyta</taxon>
        <taxon>Magnoliopsida</taxon>
        <taxon>eudicotyledons</taxon>
        <taxon>Gunneridae</taxon>
        <taxon>Pentapetalae</taxon>
        <taxon>rosids</taxon>
        <taxon>fabids</taxon>
        <taxon>Oxalidales</taxon>
        <taxon>Cephalotaceae</taxon>
        <taxon>Cephalotus</taxon>
    </lineage>
</organism>
<comment type="caution">
    <text evidence="1">The sequence shown here is derived from an EMBL/GenBank/DDBJ whole genome shotgun (WGS) entry which is preliminary data.</text>
</comment>
<dbReference type="EMBL" id="BDDD01001892">
    <property type="protein sequence ID" value="GAV78958.1"/>
    <property type="molecule type" value="Genomic_DNA"/>
</dbReference>
<evidence type="ECO:0000313" key="2">
    <source>
        <dbReference type="Proteomes" id="UP000187406"/>
    </source>
</evidence>
<keyword evidence="2" id="KW-1185">Reference proteome</keyword>
<dbReference type="PANTHER" id="PTHR34661:SF8">
    <property type="entry name" value="ALPHA-CRYSTALLIN DOMAIN-CONTAINING PROTEIN 22.3"/>
    <property type="match status" value="1"/>
</dbReference>
<gene>
    <name evidence="1" type="ORF">CFOL_v3_22423</name>
</gene>
<dbReference type="InterPro" id="IPR039321">
    <property type="entry name" value="IDM2/3-like"/>
</dbReference>
<sequence>NNFQKPINSLEHVLNMAPLYSMPYNCPLGDISSYGTKGEGKTEAIEKVGAAKIFLPSNSPREDWETFAAASAMIAQVLRLMALGETKGLNCDILPDGKIIIKGITTGEKIVCKSGQIFRMMAQNLPQPGHFSMHFQLSGSVDPQQFTGQFLKRSS</sequence>
<dbReference type="InParanoid" id="A0A1Q3CFS0"/>
<accession>A0A1Q3CFS0</accession>
<dbReference type="Proteomes" id="UP000187406">
    <property type="component" value="Unassembled WGS sequence"/>
</dbReference>
<dbReference type="OrthoDB" id="1512991at2759"/>
<name>A0A1Q3CFS0_CEPFO</name>
<evidence type="ECO:0000313" key="1">
    <source>
        <dbReference type="EMBL" id="GAV78958.1"/>
    </source>
</evidence>
<dbReference type="GO" id="GO:0005634">
    <property type="term" value="C:nucleus"/>
    <property type="evidence" value="ECO:0007669"/>
    <property type="project" value="TreeGrafter"/>
</dbReference>
<feature type="non-terminal residue" evidence="1">
    <location>
        <position position="1"/>
    </location>
</feature>
<dbReference type="PANTHER" id="PTHR34661">
    <property type="entry name" value="INCREASED DNA METHYLATION 3"/>
    <property type="match status" value="1"/>
</dbReference>